<keyword evidence="1" id="KW-0812">Transmembrane</keyword>
<comment type="caution">
    <text evidence="2">The sequence shown here is derived from an EMBL/GenBank/DDBJ whole genome shotgun (WGS) entry which is preliminary data.</text>
</comment>
<name>A0A073JWU6_9BACI</name>
<accession>A0A073JWU6</accession>
<dbReference type="eggNOG" id="ENOG502ZT5I">
    <property type="taxonomic scope" value="Bacteria"/>
</dbReference>
<protein>
    <submittedName>
        <fullName evidence="2">Uncharacterized protein</fullName>
    </submittedName>
</protein>
<feature type="transmembrane region" description="Helical" evidence="1">
    <location>
        <begin position="7"/>
        <end position="29"/>
    </location>
</feature>
<evidence type="ECO:0000313" key="3">
    <source>
        <dbReference type="Proteomes" id="UP000027822"/>
    </source>
</evidence>
<evidence type="ECO:0000313" key="2">
    <source>
        <dbReference type="EMBL" id="KEK18692.1"/>
    </source>
</evidence>
<feature type="transmembrane region" description="Helical" evidence="1">
    <location>
        <begin position="41"/>
        <end position="59"/>
    </location>
</feature>
<keyword evidence="1" id="KW-0472">Membrane</keyword>
<organism evidence="2 3">
    <name type="scientific">Bacillus manliponensis</name>
    <dbReference type="NCBI Taxonomy" id="574376"/>
    <lineage>
        <taxon>Bacteria</taxon>
        <taxon>Bacillati</taxon>
        <taxon>Bacillota</taxon>
        <taxon>Bacilli</taxon>
        <taxon>Bacillales</taxon>
        <taxon>Bacillaceae</taxon>
        <taxon>Bacillus</taxon>
        <taxon>Bacillus cereus group</taxon>
    </lineage>
</organism>
<keyword evidence="3" id="KW-1185">Reference proteome</keyword>
<proteinExistence type="predicted"/>
<dbReference type="Proteomes" id="UP000027822">
    <property type="component" value="Unassembled WGS sequence"/>
</dbReference>
<sequence length="96" mass="10750">MKSLYSIISCIFLVLSILPFLLIQFSFTAEYYTVVTLGQKGKIGIVIPILYSVISLIFATLSKHEDLRRTLLIASLFFLFINSALAFVAIFGLQNP</sequence>
<reference evidence="2 3" key="1">
    <citation type="submission" date="2014-06" db="EMBL/GenBank/DDBJ databases">
        <title>Draft genome sequence of Bacillus manliponensis JCM 15802 (MCCC 1A00708).</title>
        <authorList>
            <person name="Lai Q."/>
            <person name="Liu Y."/>
            <person name="Shao Z."/>
        </authorList>
    </citation>
    <scope>NUCLEOTIDE SEQUENCE [LARGE SCALE GENOMIC DNA]</scope>
    <source>
        <strain evidence="2 3">JCM 15802</strain>
    </source>
</reference>
<keyword evidence="1" id="KW-1133">Transmembrane helix</keyword>
<dbReference type="AlphaFoldDB" id="A0A073JWU6"/>
<evidence type="ECO:0000256" key="1">
    <source>
        <dbReference type="SAM" id="Phobius"/>
    </source>
</evidence>
<feature type="transmembrane region" description="Helical" evidence="1">
    <location>
        <begin position="71"/>
        <end position="93"/>
    </location>
</feature>
<dbReference type="EMBL" id="JOTN01000012">
    <property type="protein sequence ID" value="KEK18692.1"/>
    <property type="molecule type" value="Genomic_DNA"/>
</dbReference>
<gene>
    <name evidence="2" type="ORF">BAMA_04080</name>
</gene>